<keyword evidence="9" id="KW-0130">Cell adhesion</keyword>
<feature type="domain" description="Cadherin" evidence="17">
    <location>
        <begin position="2322"/>
        <end position="2418"/>
    </location>
</feature>
<feature type="domain" description="Cadherin" evidence="17">
    <location>
        <begin position="5459"/>
        <end position="5566"/>
    </location>
</feature>
<evidence type="ECO:0000256" key="14">
    <source>
        <dbReference type="PROSITE-ProRule" id="PRU00043"/>
    </source>
</evidence>
<dbReference type="Gene3D" id="2.60.40.60">
    <property type="entry name" value="Cadherins"/>
    <property type="match status" value="70"/>
</dbReference>
<evidence type="ECO:0000256" key="6">
    <source>
        <dbReference type="ARBA" id="ARBA00022729"/>
    </source>
</evidence>
<protein>
    <submittedName>
        <fullName evidence="18">DgyrCDS1030</fullName>
    </submittedName>
</protein>
<evidence type="ECO:0000256" key="5">
    <source>
        <dbReference type="ARBA" id="ARBA00022723"/>
    </source>
</evidence>
<evidence type="ECO:0000256" key="16">
    <source>
        <dbReference type="SAM" id="Phobius"/>
    </source>
</evidence>
<evidence type="ECO:0000256" key="12">
    <source>
        <dbReference type="ARBA" id="ARBA00023157"/>
    </source>
</evidence>
<feature type="domain" description="Cadherin" evidence="17">
    <location>
        <begin position="88"/>
        <end position="197"/>
    </location>
</feature>
<feature type="domain" description="Cadherin" evidence="17">
    <location>
        <begin position="5142"/>
        <end position="5245"/>
    </location>
</feature>
<feature type="domain" description="Cadherin" evidence="17">
    <location>
        <begin position="3731"/>
        <end position="3855"/>
    </location>
</feature>
<keyword evidence="12" id="KW-1015">Disulfide bond</keyword>
<feature type="domain" description="Cadherin" evidence="17">
    <location>
        <begin position="2755"/>
        <end position="2854"/>
    </location>
</feature>
<dbReference type="InterPro" id="IPR015919">
    <property type="entry name" value="Cadherin-like_sf"/>
</dbReference>
<evidence type="ECO:0000256" key="2">
    <source>
        <dbReference type="ARBA" id="ARBA00022475"/>
    </source>
</evidence>
<feature type="domain" description="Cadherin" evidence="17">
    <location>
        <begin position="5563"/>
        <end position="5668"/>
    </location>
</feature>
<keyword evidence="10 16" id="KW-1133">Transmembrane helix</keyword>
<dbReference type="GO" id="GO:0090251">
    <property type="term" value="P:protein localization involved in establishment of planar polarity"/>
    <property type="evidence" value="ECO:0007669"/>
    <property type="project" value="UniProtKB-ARBA"/>
</dbReference>
<feature type="domain" description="Cadherin" evidence="17">
    <location>
        <begin position="1476"/>
        <end position="1576"/>
    </location>
</feature>
<evidence type="ECO:0000256" key="9">
    <source>
        <dbReference type="ARBA" id="ARBA00022889"/>
    </source>
</evidence>
<feature type="domain" description="Cadherin" evidence="17">
    <location>
        <begin position="3179"/>
        <end position="3289"/>
    </location>
</feature>
<keyword evidence="6" id="KW-0732">Signal</keyword>
<comment type="caution">
    <text evidence="18">The sequence shown here is derived from an EMBL/GenBank/DDBJ whole genome shotgun (WGS) entry which is preliminary data.</text>
</comment>
<feature type="domain" description="Cadherin" evidence="17">
    <location>
        <begin position="5982"/>
        <end position="6085"/>
    </location>
</feature>
<dbReference type="FunFam" id="2.60.40.60:FF:000013">
    <property type="entry name" value="Cadherin EGF LAG seven-pass G-type receptor"/>
    <property type="match status" value="1"/>
</dbReference>
<evidence type="ECO:0000256" key="8">
    <source>
        <dbReference type="ARBA" id="ARBA00022837"/>
    </source>
</evidence>
<dbReference type="InterPro" id="IPR020894">
    <property type="entry name" value="Cadherin_CS"/>
</dbReference>
<dbReference type="Proteomes" id="UP000549394">
    <property type="component" value="Unassembled WGS sequence"/>
</dbReference>
<dbReference type="FunFam" id="2.60.40.60:FF:000104">
    <property type="entry name" value="cadherin-23 isoform X1"/>
    <property type="match status" value="2"/>
</dbReference>
<feature type="domain" description="Cadherin" evidence="17">
    <location>
        <begin position="5349"/>
        <end position="5458"/>
    </location>
</feature>
<feature type="domain" description="Cadherin" evidence="17">
    <location>
        <begin position="2425"/>
        <end position="2544"/>
    </location>
</feature>
<feature type="domain" description="Cadherin" evidence="17">
    <location>
        <begin position="387"/>
        <end position="513"/>
    </location>
</feature>
<feature type="domain" description="Cadherin" evidence="17">
    <location>
        <begin position="7265"/>
        <end position="7369"/>
    </location>
</feature>
<dbReference type="EMBL" id="CAJFCJ010000002">
    <property type="protein sequence ID" value="CAD5111751.1"/>
    <property type="molecule type" value="Genomic_DNA"/>
</dbReference>
<feature type="compositionally biased region" description="Polar residues" evidence="15">
    <location>
        <begin position="7676"/>
        <end position="7687"/>
    </location>
</feature>
<feature type="domain" description="Cadherin" evidence="17">
    <location>
        <begin position="840"/>
        <end position="941"/>
    </location>
</feature>
<name>A0A7I8V7I7_9ANNE</name>
<organism evidence="18 19">
    <name type="scientific">Dimorphilus gyrociliatus</name>
    <dbReference type="NCBI Taxonomy" id="2664684"/>
    <lineage>
        <taxon>Eukaryota</taxon>
        <taxon>Metazoa</taxon>
        <taxon>Spiralia</taxon>
        <taxon>Lophotrochozoa</taxon>
        <taxon>Annelida</taxon>
        <taxon>Polychaeta</taxon>
        <taxon>Polychaeta incertae sedis</taxon>
        <taxon>Dinophilidae</taxon>
        <taxon>Dimorphilus</taxon>
    </lineage>
</organism>
<feature type="domain" description="Cadherin" evidence="17">
    <location>
        <begin position="2211"/>
        <end position="2313"/>
    </location>
</feature>
<keyword evidence="7" id="KW-0677">Repeat</keyword>
<feature type="domain" description="Cadherin" evidence="17">
    <location>
        <begin position="4821"/>
        <end position="4927"/>
    </location>
</feature>
<evidence type="ECO:0000256" key="7">
    <source>
        <dbReference type="ARBA" id="ARBA00022737"/>
    </source>
</evidence>
<feature type="domain" description="Cadherin" evidence="17">
    <location>
        <begin position="4499"/>
        <end position="4608"/>
    </location>
</feature>
<keyword evidence="11 16" id="KW-0472">Membrane</keyword>
<feature type="domain" description="Cadherin" evidence="17">
    <location>
        <begin position="5246"/>
        <end position="5348"/>
    </location>
</feature>
<reference evidence="18 19" key="1">
    <citation type="submission" date="2020-08" db="EMBL/GenBank/DDBJ databases">
        <authorList>
            <person name="Hejnol A."/>
        </authorList>
    </citation>
    <scope>NUCLEOTIDE SEQUENCE [LARGE SCALE GENOMIC DNA]</scope>
</reference>
<dbReference type="OrthoDB" id="6252479at2759"/>
<feature type="domain" description="Cadherin" evidence="17">
    <location>
        <begin position="4956"/>
        <end position="5037"/>
    </location>
</feature>
<feature type="domain" description="Cadherin" evidence="17">
    <location>
        <begin position="1784"/>
        <end position="1899"/>
    </location>
</feature>
<feature type="domain" description="Cadherin" evidence="17">
    <location>
        <begin position="1051"/>
        <end position="1148"/>
    </location>
</feature>
<feature type="domain" description="Cadherin" evidence="17">
    <location>
        <begin position="5669"/>
        <end position="5770"/>
    </location>
</feature>
<dbReference type="InterPro" id="IPR002126">
    <property type="entry name" value="Cadherin-like_dom"/>
</dbReference>
<feature type="domain" description="Cadherin" evidence="17">
    <location>
        <begin position="6407"/>
        <end position="6513"/>
    </location>
</feature>
<feature type="domain" description="Cadherin" evidence="17">
    <location>
        <begin position="2959"/>
        <end position="3066"/>
    </location>
</feature>
<evidence type="ECO:0000256" key="15">
    <source>
        <dbReference type="SAM" id="MobiDB-lite"/>
    </source>
</evidence>
<feature type="domain" description="Cadherin" evidence="17">
    <location>
        <begin position="1900"/>
        <end position="2014"/>
    </location>
</feature>
<evidence type="ECO:0000256" key="11">
    <source>
        <dbReference type="ARBA" id="ARBA00023136"/>
    </source>
</evidence>
<feature type="domain" description="Cadherin" evidence="17">
    <location>
        <begin position="2651"/>
        <end position="2754"/>
    </location>
</feature>
<feature type="domain" description="Cadherin" evidence="17">
    <location>
        <begin position="7371"/>
        <end position="7459"/>
    </location>
</feature>
<feature type="domain" description="Cadherin" evidence="17">
    <location>
        <begin position="4174"/>
        <end position="4277"/>
    </location>
</feature>
<feature type="domain" description="Cadherin" evidence="17">
    <location>
        <begin position="4610"/>
        <end position="4718"/>
    </location>
</feature>
<feature type="domain" description="Cadherin" evidence="17">
    <location>
        <begin position="2854"/>
        <end position="2958"/>
    </location>
</feature>
<evidence type="ECO:0000313" key="19">
    <source>
        <dbReference type="Proteomes" id="UP000549394"/>
    </source>
</evidence>
<evidence type="ECO:0000256" key="4">
    <source>
        <dbReference type="ARBA" id="ARBA00022692"/>
    </source>
</evidence>
<dbReference type="Pfam" id="PF00028">
    <property type="entry name" value="Cadherin"/>
    <property type="match status" value="56"/>
</dbReference>
<dbReference type="FunFam" id="2.60.40.60:FF:000020">
    <property type="entry name" value="Dachsous cadherin-related 1b"/>
    <property type="match status" value="3"/>
</dbReference>
<feature type="domain" description="Cadherin" evidence="17">
    <location>
        <begin position="6943"/>
        <end position="7052"/>
    </location>
</feature>
<feature type="domain" description="Cadherin" evidence="17">
    <location>
        <begin position="3856"/>
        <end position="3964"/>
    </location>
</feature>
<feature type="domain" description="Cadherin" evidence="17">
    <location>
        <begin position="738"/>
        <end position="839"/>
    </location>
</feature>
<feature type="domain" description="Cadherin" evidence="17">
    <location>
        <begin position="6220"/>
        <end position="6301"/>
    </location>
</feature>
<sequence>MELNPTGSTISESTTIGTTLLTLAATDADQGSIGDSSITYSIVSAEDQAAVSTMNLFKVGPSSGHLQLVASLDRDAGVTEHRLVVKAADSGASVLIAESAAVGTTVLSLTASDLDATSTFAFSFGTGNELDHFEITTSSNNGHVKIKSTIDPDGGSPPSFYTLQVKVTDGSSTPAALTSTATIQISILDINDNNPSFSPAPAPYNLPENTPAGTTIITLVATDDDFNSELTFSEGTGDTNDNFAIQSDGKIVLLKQIDYDTMGVSKIINLQAIVSDGSNTATATAQITVTDVSDLTPSCNPAAVSANISETASVNDAVVQLSCSDDGSLTYSIASGNTNTAFKFVSNEIQVNDIGAGSTALDYDAGVKVYNLIVDVSDGTNTINVPVTISINPVDEGAPTFTNTAVNVNENEVVGFSVATFAASDVDARNSEGKFVINPSTGEVSLKDTLDYETTTTYALTIQADDGTCNWKCATTYTLIITLTDNGGVSPSNTGTVTAIVNVAPMNDNTPAWSSTPTGSTISESTTIGTTLLTLAATDADQGSIGDSSITYSIVSAEDQAAVSTMNLFKVGPSSGHLQLVASLDRDAGVTEHRLVVKAADSGASVLSVTASLTLTISDYNEFTPTFDHLLYNTTVAESAAVGTTVLSLTASDLDATSTFAFSFGTGNELDHFEITTSSNNGHVKIKSTIDPDGGSPPSFYTLQVKVTDGSSTPAALTSTATIQISILDINDNNPSFSPAPAPYNLPENTPAGTTIITLVATDDDFNSELTFSEGTGDTNDNFAIQSDGKIVLLKQIDYDTMGVSKIINLQAIVSDGSNTATATAQITVTDVSDLTPSCNPAAVSANISETASVNDAVVQLSCSDDGSLTYSIASGNTNTAFKFVSNEIQVNDIGAGSTALDYDAGVKVYNLIVDVSDGTNTINVPVTISINPVDEGAPTFTNTAVNVNENEVVGFSVATFAASDVDASPHNVQKYSITSGNSEGKFVINPSTGEVSLKDTLDYETTTTYALTIQADDGTATGSGILTVNVQDINDNTPSCPKSLYIPTAVNENEASDTLVLNLTECSDPDTSSNFGSITMSITGDNGRFAVSNMLIKTTSTPLDYESATTYTLIITLTDNGGVSPSNTGTVTAIVNVAPMNDNTPAWSSTPTGSTISESTTIGTTLLTLAATDADQGSIGDSSITYSIVSAEDQAAVSTMNLFKVGPSSGHLQLVASLDRDAGVTEHRLVVKAADSGASVLSVTASLTLTISDYNEFTPTFDHLLYNTTVAESAAVGTTVLSLTASDLDATSTFAFSFGTGNELDHFEITTSSNNGHVKIKSTIDPDGGSPPSFYTLQVKVTDGSSTPAALTSTATIQISILDINDNNPSFSPSVFSHSIPESLSVGSTVLTTATATDDDFNANLIYVKGVGDSDGYFDVLSNGDILLVKKVDYDTMGVNKVVEFESIVNDGTSSATGTVKITVLNTLDVILSCNPSSYAFAVNEDVAVDSLIANISCTDDEPLSFSFKSGNIGNAFKLDSNLLKVNDPGSGSVLDYDSLLAIYDLVISATDGSTVFDISIKITLLPVNEFAPVFFAKSISVSEDVILDSIVGNFTAVDNDYSPHNAYNYAIINGDINRQFIINSITGVIKVAKALDRESIPSYVLTVSASDGTTTAEGNLTITIVDANDNFPKCSQSVFIPPPLQENSANGTVVQSLSSCSDLDDGNFGNFEFILNNGFGKFVINSNAVTVNNNIDYETDIYKSYTLTITMTDNIASSPQLSENITVIINIEPINDNLPVWASNYVGASIQENISINAVLIDLDATDADIGNNVDSSLTFALINSTTNLGQDSSPLFNINPLTGEVSIAQTLDADLGVTEHRLYIKVEDAGVVPMSLSATVTLTYTIEDFNEYTPQFDKSVYVNTSMENEAVGSTVLTVTVSDQDATSNFFFAITSGNSAGHFEIISSGNQGFIKIKTLIDPDSGATASSYDLTIEVTDGHTFPEEKKATTHAKIDIIGINDNPVTFSNPATYNMAENTPAGTTLFSVVAADVDFDSTLTYSKGSGDSNNEFAIESDGKVVLLKHIDYDTLADPKYITFEAIANDGTNQATATVQVNVTNVSDLTPSCNPATLAPNVSETALVGHIVVQLDCLDDGTLSYSITSGNTNSAFMLVNNQVQVSDTGSGSTDLDFDFGTRIYDLITAVSDGTNTINVPITISVMPVDEGPPVFTNASIDISEDAKIGALVTTFIATDVDKDVHDIQTYIILDGNVEGKFIINSKTGEITIADLLDYDAGTKAYDLKIRAFDGTNYGTGFLTVNVQDTNDNIPTCSQSVFINNTLSEKSVVNTFVMDLTSCHDVDDGVNGEFDFSMTGDSGNFQIASKTLSTKTTLDYESTSMYSLIIKMTDRAASAPKKTGTITVLVYLIPENDNTPVFEAFVPVYNPATHYSIDESIAVGTSVARIAASDADLPANSDDAKIAFSIKLITASLVNTSSVADESFKIETESGIIKTTKEIDRDTSTGVEYFELVVMASDQGNPSNSIESTIRIIVTDVNDNNPTFQQTVYESSVNEGSGIGISVQQLAAADIDQNPVFTYSIQSGDEGFFTVHANSGLISTTANAINLDHGTADSASYTLIVTVSDGQSTAKTATATVFIQVSPTNDATPVFNPIVNPSIAETVSVGEVIGGVTATDDDYSIDGQIKYFKTSPDNMWNVDQISGDITLAKPINYENASEHEIVIEARDQALSNAKTATATVTVSVTDVSDEAPTCQQYSFIVNLLENSTVSSQTGIDINCEDVDLMDVPVYSFVSAVNDFYVNSTTGVVTVARELDYDIIPRAYQFKVRVTSNGTMTDIPCTINLIPVNEYGPAFSSNHTLSVPESSTIGSVIYTYIATDLDAAPHDIKKYEIASVSNQGDGKFHIQQFTGAIKLAQELDFEITKIYDITVVVVDGGGLSGTGTVTVSVTDINDNMPVCNQARFNAFVDENSNTGTSVIDLGMYCSDGDDNSGSYGNIIYSIQSGDDTLQKFSINSASGVITTTSQPLDTEVKDRYVLTIQVSDGTFQKTYELLITINGLNEHVPTFNPLPSNQTISELVPVGTVVTTLSAIDNDKINTSHSSLIYGLVTVLDSNGLDARSLFAVDSGTGEVITINALDIDSGISYFVLNVSVSNAGSLMSTSSFRITLTDSNEHHPKFSKDTFIATVNETDIPGTSIIDLEASDSDATQVAWMFSIINGNSGGFFNITNSNNIAVIRVNKTLTPDMDKVDKYILQVAVYDDSPGGLETKTGTTTVIININGINNHSPVFANNPWTHNMPENTVPGTNILQVTATDNDFGMDASLSYSEIGGDVNDTFGINPSTGQVYLKHQLDYDSLTQEQRTVELVVKATDGAATPHALTGTTTVQITIMNVNDTVPSCTPAAISAPVRESTDGAGSLIATFNCFDDQILTYNIKMGNVGNAFDIDPRSGDIKVFDQGGSTSDIDYDSPTKPKIYSLIVNITDGSGNTVDIPVTINVVAENEHNPIASNATVSIAEDSSIGAVVHMYSANDADASPHDIVKYEITQTNPPSGSGSFTIDQLSGKITLSKSLDYDNSEKLFELVIQVTDGGGLLSSGTVTVSVLDVNDNVPSCEANVYHGTIAENTPPDTDVLHITGCTDIDTFGNMGEIEFSIVSGDDNSQFKIVNSTGIKLQTTTTELDYEVKSNYDLTVHVQDNNGAVPRLTAVIKLIVEVTGVNDHSPIWQTFTPAYVPVVKYSISEDKPIGTSVFKAQAIDNDKFGTNDSVLAYSIITINATFNDNSEAIDPTPALFTIDSATGIVRLSRKLERDTIDSEMGMKDCSLLISVADKGAIPSVTTTSIIVLITDINDRVPIPEQAIYNITISESTVVNHNLLTLKATDQDVTDDSSFIYNIESGNSLQKFQINASSGALSVKTAFDLDADTNDPSTYNLHISISDNEAAALTATTSVVIVILPTNDYDPTFSPGNLDPISVNEGTSISTSLHQIQATDKDYGQDGIITYTIVDGNSEKIITLDSSNGKVYLARKLDYDNPSFIPKHYEFTIRAVDSSFSVQRSVTGTLTISVTDLGDLAPTCEQYAFSETITENTTVGYMILTLNCTDHDSFENVTYSILSGNDAGKFTMSGANVLLQADLDYEEEILYSLIINVSSRADSVLIPVTLHVTGVEDNNPVFYVASQTVTIPENENVGNIITNCTAVDGDRGVEGKLKYSIVAVSHNGGSLFTLESATGILILAGPLDYDSQTTYDIVVEATDQTTSINHTVTINIEDVNDNIPKCPMAAYSVHIAENSAPSLLVKDLSNCTDSDGTSPFHTFTLSINSGDDVTNKFAVSGKSILTTSNVIDYETKNEYTLEVFMIDNNAGTPKQTGTVTLLVHVSPVNEFGPSFSPVSLVSLEENSSVGTSVVTVVATDGDSNSSPDGQISYSIESANDSSLNNAIEFFRIDPIGGKITTTKLFDYESIKSYSIYVQASDGNVSPITSVLQVDVAITDVNDNSPIFNQSTYSFSVLENEITNATIHKFIVTDKDSVSTSFSYELQATGVAAAKFSLKNGNTDELLLKEPIEPDGNAPEPTQYQLIIKCKDNGSPEMTATATIHITVTSVNDYSPAFVAGVSTTIPLQESQPVGTSFQTLTANDDDFGPAGDITYSKVDGTDPDGYFVVDSGTGKLFLARKLDYENPLNRSLSFKVQAIDSDLSSPRTGTIEVTVNVGDDDDNPPVCQEKSVTVSFNETTPVNTLIVSPNLNCEDPDSMDNNLIYLVMGNFNDDIIVENNTAGVIKFANSPDYEIHKQYNLEVIAISKGKSTTVFVTIIINPINDNDPIFASNMTISKSEDIPVGEIISTYQASDLDLGADGIITYEISSVTNSGIMHFLINSITGEIKLKKQLDFEQNKDFTISVIATDGGTPPRKTYGFINLTVTDINDNAPNCLIKTAVIVQEEATSLGNLPLQLIPDLGCTDADSGVNGALSYTVVENSGANIFSINPGFSGRGELNLTNSMDYETKRDYTLKITVQDGRLKSVEIPVIISVKAVNEAGPVLLNQIVTVKETDPINTDVTDMIGTDIDSNDHPHGTLIYSIVDGDPSNRFFIDPLSGRVKIAGPLDKEMQSVYHLIINVIEVAETNSINATLTVNIANENDNIPNCTVKSFIVSVPENTMVSPVNPYELINLGCSDRDKNNLTYALTFGDGSYFEVNSSGIVKLKSVVDFDGPSNLREFNLVISVSDTNYTITIRGKVVIVPENEGTPNFTANVFLISVNESAGIGSTLLRTEATDIDSPDTSHGRITYSFSNGSHEPFIIQPETADIILASGLDRETKDSYEFEIKASDGQLSSSVSVTIQVTDVNDNTPKFNPLTYFKAVRENETVGSSVITVHATDLDDPLTNSHGNISYSIESGNVGSAFSINPVSGRIDISASLDYESIKSYEIVTIAVDSEGSAVSKTGTTLVVINIEPSNDNIPVFQLTPYSTSIQENLPVGSSVFQVSATDADDDIDGRLFFTMNNHPKFHLDSETGIISVKALSDYEILDERLFTFTIIATDMGQPPNSVAQNLTIMITDVNDVSPVCTPKLYTKTLREDAPTSTIVLAPSCSDEDSGSNAELEYAILTPPGSSGDFNINATTGEVSLGTSLDAEVTQNHLIFIRVSDRGTPSLSTTASIMVTVTDVNEHFPDFGNSTTNITINEDLSVGSTFAQITATDEDVEKKISYSLHPSSETFDIDTRTGQIKLLKQLNRESINFYLLTVRAVDFGIIDEVKYLDHNLSVNIGDINERPTFSPTTYVVSLAENFTIGNTVIVVSASDDDLNAEGTIDYSIFSGNAENKFSISKNNDGNGQLVLSAELDFEVTKEYTLTIYAADNGIPSLTSSAIVNIRVTGINEASPIFSQNFTESISELAAIGQVIQTEIATDSDHGIDGQIIYSLLGSDSSIVTIDAITATIKLVTSLDREVKDSYTMVIQAMDLGVPSKTGSATLVLTVTDRNDKKPVCSPASIVTSFPEDKTGSLVTLNCTDLDSAISNFNVISYSLSGSDASHFQVDSSTGEISLGNGLNFDYETKKSFKFSSTAMDGGGSLLNVPVSIQITGVNEHSPAFSSSTFNLNISESTTVSTSVASYTAVDDDHGIDGELRYKIFSGNEDNHFIYDSISGDLIVATDLDRDILPNSFSLTLFAIDAGSPNRTGSATLLITLIDTNDNFPTCNITLYGGVVTEGVTSNGFTIVTLSQFCRDIDEGVNSQIAYTITNGNEAGIFEVDSNTGEVRVADNTAINAEAALKHYLTVKVADQGTPANYIEVFISIKVLDTNEAAPVFSNAPYTSTLRENSDLYEKVYLASATDTDKGINGKFFFSIVGGNTEGAFRINSDTGLVYLNGTLDRERYDTYNLILRVTDKGPNELSSETTLTVKVTDYNDNNPNCSTTNYLHVMNESSVVGTSILTLDCSDIDNGSNADLRYSIYSGDLKNQFEIDAVTGELTTTAVLDYETDQFYSLVIKITDQAVNGPPRTGTSTVIINILPVNEHNPVITGAYDFSISEDVDIGYVLTTVTATDQDSITNLHGVLRFYITAGNDENHFVIDEFSGKIKTVSKLDREDVQSYNLKVEVEDSAKSAGDVRTAAMNITITITDVNDNYPKVTPAAYSTSVSESSSIGQTIISIVGTDDDIGSNAQLTYSFISGNSDSAFALTNQHLTIAKKLDYETKKHYVLHIAVSDSGTPSLTTQALVTVSVLSFNEYSPVLFQTSNSIQISEDIAVGSLIYTARASDSDNGQAGNVRFSITNGNPSNSHFLINPITGSVIVGTKLDYDGIYKSYTLEITAMDMQGLSINAKSHKMNLTITLTDVNDNWPLFTKNTYIKHVKENVVSSQLITTVTANDPDSSNFGDTQYYLIGGDGNGNFLVEASNGEVRGGVTPDIDYEKKKEYNLIIKAVDGGNPPKSSTCLVRILVDDENDNAGIFHPSNVRVAIAENQPAGTIITNVFVTDDDTGLNGQTTISLDFSSNPNNFFALRTTGSGNAEITTAKVLDRENHGQQQEIRLHAVDAGTPQRTATTTVYIEILDENDNGPIFDAVPNDLRVWENATVGQNILTVHATDADINENAKLRYFIIDGDYLGNFFIDSISGQIRVLRTLNRELFWNYKLTVKAIDSGVPQKSAETIVSIIILDVNDVIPQFPDGYTFSLTENAAVGRPVGTIKATDKDIGGNSLLIYSINRAQVGSANHFKIDSNTGTISVNIASIDRETIATYVLWCRASDSGSPPLYAETRVTINVNDLNDNAPKFTKPLFTGTVTETSPSGQQVALIQAVDLDANANGIVFYSFKNASIGQYFRLDTNTGNLTTLQVFDREKTPEFKFQIRGYDKGNPQLDSFVPVHITIADINDNRPFFPRSMIRKHEMAHDEPIGAILFQFTAIDYDTGKNAELTYSILDSNDIFEVDGKSGNVSYKATAQEGATYNFDATVSDGGIPKLSDTTTVTVVTFSKVKVCVAIKLGISESEFSTKQNDFTSKLQNELQKSIPDAKVKMCGDPSPTGSPTSRRLLQASTVTIYIYATKGNDSVSSDSFIQKDDLLKVLNSNNNGNGGILNGPEFNQYSVSQVTSYPTVTQTSSTPWIETTTGIAIVSFVVIVLLFLIVVIIFLTIYVMKNKSRRAVSPILPTAHTDAEPPGYQPPSKVVVAQHNQPSDDNWGASVEEPQPTTSSINTGSKSPPPSTN</sequence>
<feature type="domain" description="Cadherin" evidence="17">
    <location>
        <begin position="4278"/>
        <end position="4386"/>
    </location>
</feature>
<feature type="domain" description="Cadherin" evidence="17">
    <location>
        <begin position="2"/>
        <end position="91"/>
    </location>
</feature>
<gene>
    <name evidence="18" type="ORF">DGYR_LOCUS994</name>
</gene>
<feature type="domain" description="Cadherin" evidence="17">
    <location>
        <begin position="940"/>
        <end position="1041"/>
    </location>
</feature>
<dbReference type="FunFam" id="2.60.40.60:FF:000039">
    <property type="entry name" value="FAT atypical cadherin 3"/>
    <property type="match status" value="1"/>
</dbReference>
<dbReference type="PRINTS" id="PR00205">
    <property type="entry name" value="CADHERIN"/>
</dbReference>
<feature type="domain" description="Cadherin" evidence="17">
    <location>
        <begin position="4386"/>
        <end position="4498"/>
    </location>
</feature>
<feature type="domain" description="Cadherin" evidence="17">
    <location>
        <begin position="7157"/>
        <end position="7264"/>
    </location>
</feature>
<keyword evidence="13" id="KW-0325">Glycoprotein</keyword>
<feature type="domain" description="Cadherin" evidence="17">
    <location>
        <begin position="6836"/>
        <end position="6942"/>
    </location>
</feature>
<feature type="domain" description="Cadherin" evidence="17">
    <location>
        <begin position="2111"/>
        <end position="2212"/>
    </location>
</feature>
<feature type="domain" description="Cadherin" evidence="17">
    <location>
        <begin position="1373"/>
        <end position="1479"/>
    </location>
</feature>
<feature type="domain" description="Cadherin" evidence="17">
    <location>
        <begin position="198"/>
        <end position="299"/>
    </location>
</feature>
<dbReference type="FunFam" id="2.60.40.60:FF:000005">
    <property type="entry name" value="Protocadherin 9"/>
    <property type="match status" value="1"/>
</dbReference>
<feature type="domain" description="Cadherin" evidence="17">
    <location>
        <begin position="6726"/>
        <end position="6835"/>
    </location>
</feature>
<dbReference type="PANTHER" id="PTHR24026">
    <property type="entry name" value="FAT ATYPICAL CADHERIN-RELATED"/>
    <property type="match status" value="1"/>
</dbReference>
<dbReference type="GO" id="GO:0016327">
    <property type="term" value="C:apicolateral plasma membrane"/>
    <property type="evidence" value="ECO:0007669"/>
    <property type="project" value="UniProtKB-ARBA"/>
</dbReference>
<feature type="domain" description="Cadherin" evidence="17">
    <location>
        <begin position="6513"/>
        <end position="6622"/>
    </location>
</feature>
<feature type="domain" description="Cadherin" evidence="17">
    <location>
        <begin position="3431"/>
        <end position="3508"/>
    </location>
</feature>
<feature type="domain" description="Cadherin" evidence="17">
    <location>
        <begin position="1149"/>
        <end position="1262"/>
    </location>
</feature>
<dbReference type="SMART" id="SM00112">
    <property type="entry name" value="CA"/>
    <property type="match status" value="68"/>
</dbReference>
<evidence type="ECO:0000256" key="3">
    <source>
        <dbReference type="ARBA" id="ARBA00022536"/>
    </source>
</evidence>
<dbReference type="GO" id="GO:0007156">
    <property type="term" value="P:homophilic cell adhesion via plasma membrane adhesion molecules"/>
    <property type="evidence" value="ECO:0007669"/>
    <property type="project" value="InterPro"/>
</dbReference>
<keyword evidence="2" id="KW-1003">Cell membrane</keyword>
<dbReference type="SUPFAM" id="SSF49313">
    <property type="entry name" value="Cadherin-like"/>
    <property type="match status" value="66"/>
</dbReference>
<feature type="domain" description="Cadherin" evidence="17">
    <location>
        <begin position="5771"/>
        <end position="5878"/>
    </location>
</feature>
<feature type="domain" description="Cadherin" evidence="17">
    <location>
        <begin position="2545"/>
        <end position="2651"/>
    </location>
</feature>
<keyword evidence="8 14" id="KW-0106">Calcium</keyword>
<dbReference type="FunFam" id="2.60.40.60:FF:000092">
    <property type="entry name" value="Protocadherin 8"/>
    <property type="match status" value="3"/>
</dbReference>
<feature type="domain" description="Cadherin" evidence="17">
    <location>
        <begin position="514"/>
        <end position="627"/>
    </location>
</feature>
<feature type="domain" description="Cadherin" evidence="17">
    <location>
        <begin position="3507"/>
        <end position="3613"/>
    </location>
</feature>
<feature type="domain" description="Cadherin" evidence="17">
    <location>
        <begin position="628"/>
        <end position="737"/>
    </location>
</feature>
<evidence type="ECO:0000256" key="1">
    <source>
        <dbReference type="ARBA" id="ARBA00004251"/>
    </source>
</evidence>
<feature type="domain" description="Cadherin" evidence="17">
    <location>
        <begin position="3614"/>
        <end position="3724"/>
    </location>
</feature>
<dbReference type="CDD" id="cd11304">
    <property type="entry name" value="Cadherin_repeat"/>
    <property type="match status" value="65"/>
</dbReference>
<dbReference type="FunFam" id="2.60.40.60:FF:000015">
    <property type="entry name" value="FAT atypical cadherin 1"/>
    <property type="match status" value="4"/>
</dbReference>
<feature type="domain" description="Cadherin" evidence="17">
    <location>
        <begin position="6623"/>
        <end position="6725"/>
    </location>
</feature>
<feature type="domain" description="Cadherin" evidence="17">
    <location>
        <begin position="2009"/>
        <end position="2110"/>
    </location>
</feature>
<dbReference type="PANTHER" id="PTHR24026:SF126">
    <property type="entry name" value="PROTOCADHERIN FAT 4"/>
    <property type="match status" value="1"/>
</dbReference>
<feature type="domain" description="Cadherin" evidence="17">
    <location>
        <begin position="3972"/>
        <end position="4075"/>
    </location>
</feature>
<keyword evidence="3" id="KW-0245">EGF-like domain</keyword>
<dbReference type="FunFam" id="2.60.40.60:FF:000123">
    <property type="entry name" value="Protocadherin beta 4"/>
    <property type="match status" value="3"/>
</dbReference>
<dbReference type="PROSITE" id="PS50268">
    <property type="entry name" value="CADHERIN_2"/>
    <property type="match status" value="69"/>
</dbReference>
<feature type="domain" description="Cadherin" evidence="17">
    <location>
        <begin position="5878"/>
        <end position="5981"/>
    </location>
</feature>
<dbReference type="PROSITE" id="PS00232">
    <property type="entry name" value="CADHERIN_1"/>
    <property type="match status" value="19"/>
</dbReference>
<dbReference type="FunFam" id="2.60.40.60:FF:000024">
    <property type="entry name" value="FAT atypical cadherin 3"/>
    <property type="match status" value="1"/>
</dbReference>
<feature type="domain" description="Cadherin" evidence="17">
    <location>
        <begin position="1575"/>
        <end position="1686"/>
    </location>
</feature>
<evidence type="ECO:0000313" key="18">
    <source>
        <dbReference type="EMBL" id="CAD5111751.1"/>
    </source>
</evidence>
<dbReference type="FunFam" id="2.60.40.60:FF:000033">
    <property type="entry name" value="FAT atypical cadherin 1"/>
    <property type="match status" value="1"/>
</dbReference>
<feature type="domain" description="Cadherin" evidence="17">
    <location>
        <begin position="1686"/>
        <end position="1783"/>
    </location>
</feature>
<feature type="domain" description="Cadherin" evidence="17">
    <location>
        <begin position="5042"/>
        <end position="5141"/>
    </location>
</feature>
<feature type="domain" description="Cadherin" evidence="17">
    <location>
        <begin position="3290"/>
        <end position="3400"/>
    </location>
</feature>
<feature type="transmembrane region" description="Helical" evidence="16">
    <location>
        <begin position="7599"/>
        <end position="7624"/>
    </location>
</feature>
<keyword evidence="5" id="KW-0479">Metal-binding</keyword>
<feature type="domain" description="Cadherin" evidence="17">
    <location>
        <begin position="1263"/>
        <end position="1372"/>
    </location>
</feature>
<dbReference type="FunFam" id="2.60.40.60:FF:000035">
    <property type="entry name" value="Protocadherin Fat 3"/>
    <property type="match status" value="1"/>
</dbReference>
<evidence type="ECO:0000259" key="17">
    <source>
        <dbReference type="PROSITE" id="PS50268"/>
    </source>
</evidence>
<keyword evidence="4 16" id="KW-0812">Transmembrane</keyword>
<comment type="subcellular location">
    <subcellularLocation>
        <location evidence="1">Cell membrane</location>
        <topology evidence="1">Single-pass type I membrane protein</topology>
    </subcellularLocation>
</comment>
<evidence type="ECO:0000256" key="10">
    <source>
        <dbReference type="ARBA" id="ARBA00022989"/>
    </source>
</evidence>
<feature type="region of interest" description="Disordered" evidence="15">
    <location>
        <begin position="7643"/>
        <end position="7694"/>
    </location>
</feature>
<feature type="domain" description="Cadherin" evidence="17">
    <location>
        <begin position="6086"/>
        <end position="6191"/>
    </location>
</feature>
<dbReference type="GO" id="GO:0035332">
    <property type="term" value="P:positive regulation of hippo signaling"/>
    <property type="evidence" value="ECO:0007669"/>
    <property type="project" value="UniProtKB-ARBA"/>
</dbReference>
<accession>A0A7I8V7I7</accession>
<feature type="domain" description="Cadherin" evidence="17">
    <location>
        <begin position="7053"/>
        <end position="7157"/>
    </location>
</feature>
<dbReference type="GO" id="GO:0005509">
    <property type="term" value="F:calcium ion binding"/>
    <property type="evidence" value="ECO:0007669"/>
    <property type="project" value="UniProtKB-UniRule"/>
</dbReference>
<feature type="domain" description="Cadherin" evidence="17">
    <location>
        <begin position="4076"/>
        <end position="4173"/>
    </location>
</feature>
<feature type="domain" description="Cadherin" evidence="17">
    <location>
        <begin position="4719"/>
        <end position="4821"/>
    </location>
</feature>
<dbReference type="FunFam" id="2.60.40.60:FF:000002">
    <property type="entry name" value="Protocadherin alpha 2"/>
    <property type="match status" value="1"/>
</dbReference>
<keyword evidence="19" id="KW-1185">Reference proteome</keyword>
<proteinExistence type="predicted"/>
<feature type="domain" description="Cadherin" evidence="17">
    <location>
        <begin position="3067"/>
        <end position="3178"/>
    </location>
</feature>
<evidence type="ECO:0000256" key="13">
    <source>
        <dbReference type="ARBA" id="ARBA00023180"/>
    </source>
</evidence>
<feature type="domain" description="Cadherin" evidence="17">
    <location>
        <begin position="6302"/>
        <end position="6406"/>
    </location>
</feature>